<dbReference type="CDD" id="cd07026">
    <property type="entry name" value="Ribosomal_L20"/>
    <property type="match status" value="1"/>
</dbReference>
<dbReference type="GO" id="GO:0019843">
    <property type="term" value="F:rRNA binding"/>
    <property type="evidence" value="ECO:0007669"/>
    <property type="project" value="UniProtKB-UniRule"/>
</dbReference>
<dbReference type="EMBL" id="MFJX01000040">
    <property type="protein sequence ID" value="OGG30416.1"/>
    <property type="molecule type" value="Genomic_DNA"/>
</dbReference>
<evidence type="ECO:0000256" key="3">
    <source>
        <dbReference type="ARBA" id="ARBA00022884"/>
    </source>
</evidence>
<keyword evidence="4 7" id="KW-0689">Ribosomal protein</keyword>
<proteinExistence type="inferred from homology"/>
<dbReference type="HAMAP" id="MF_00382">
    <property type="entry name" value="Ribosomal_bL20"/>
    <property type="match status" value="1"/>
</dbReference>
<evidence type="ECO:0000256" key="4">
    <source>
        <dbReference type="ARBA" id="ARBA00022980"/>
    </source>
</evidence>
<evidence type="ECO:0000313" key="9">
    <source>
        <dbReference type="EMBL" id="OGG30416.1"/>
    </source>
</evidence>
<comment type="similarity">
    <text evidence="1 7 8">Belongs to the bacterial ribosomal protein bL20 family.</text>
</comment>
<protein>
    <recommendedName>
        <fullName evidence="6 7">Large ribosomal subunit protein bL20</fullName>
    </recommendedName>
</protein>
<dbReference type="PRINTS" id="PR00062">
    <property type="entry name" value="RIBOSOMALL20"/>
</dbReference>
<dbReference type="NCBIfam" id="TIGR01032">
    <property type="entry name" value="rplT_bact"/>
    <property type="match status" value="1"/>
</dbReference>
<evidence type="ECO:0000256" key="6">
    <source>
        <dbReference type="ARBA" id="ARBA00035172"/>
    </source>
</evidence>
<dbReference type="PROSITE" id="PS00937">
    <property type="entry name" value="RIBOSOMAL_L20"/>
    <property type="match status" value="1"/>
</dbReference>
<evidence type="ECO:0000256" key="5">
    <source>
        <dbReference type="ARBA" id="ARBA00023274"/>
    </source>
</evidence>
<reference evidence="9 10" key="1">
    <citation type="journal article" date="2016" name="Nat. Commun.">
        <title>Thousands of microbial genomes shed light on interconnected biogeochemical processes in an aquifer system.</title>
        <authorList>
            <person name="Anantharaman K."/>
            <person name="Brown C.T."/>
            <person name="Hug L.A."/>
            <person name="Sharon I."/>
            <person name="Castelle C.J."/>
            <person name="Probst A.J."/>
            <person name="Thomas B.C."/>
            <person name="Singh A."/>
            <person name="Wilkins M.J."/>
            <person name="Karaoz U."/>
            <person name="Brodie E.L."/>
            <person name="Williams K.H."/>
            <person name="Hubbard S.S."/>
            <person name="Banfield J.F."/>
        </authorList>
    </citation>
    <scope>NUCLEOTIDE SEQUENCE [LARGE SCALE GENOMIC DNA]</scope>
</reference>
<evidence type="ECO:0000256" key="1">
    <source>
        <dbReference type="ARBA" id="ARBA00007698"/>
    </source>
</evidence>
<keyword evidence="3 7" id="KW-0694">RNA-binding</keyword>
<dbReference type="Gene3D" id="1.10.1900.20">
    <property type="entry name" value="Ribosomal protein L20"/>
    <property type="match status" value="1"/>
</dbReference>
<gene>
    <name evidence="7" type="primary">rplT</name>
    <name evidence="9" type="ORF">A3A63_01720</name>
</gene>
<dbReference type="PANTHER" id="PTHR10986">
    <property type="entry name" value="39S RIBOSOMAL PROTEIN L20"/>
    <property type="match status" value="1"/>
</dbReference>
<dbReference type="AlphaFoldDB" id="A0A1F6B0G3"/>
<dbReference type="Gene3D" id="6.10.160.10">
    <property type="match status" value="1"/>
</dbReference>
<evidence type="ECO:0000256" key="8">
    <source>
        <dbReference type="RuleBase" id="RU000560"/>
    </source>
</evidence>
<evidence type="ECO:0000256" key="2">
    <source>
        <dbReference type="ARBA" id="ARBA00022730"/>
    </source>
</evidence>
<comment type="function">
    <text evidence="7 8">Binds directly to 23S ribosomal RNA and is necessary for the in vitro assembly process of the 50S ribosomal subunit. It is not involved in the protein synthesizing functions of that subunit.</text>
</comment>
<accession>A0A1F6B0G3</accession>
<dbReference type="InterPro" id="IPR049946">
    <property type="entry name" value="RIBOSOMAL_L20_CS"/>
</dbReference>
<dbReference type="Proteomes" id="UP000176450">
    <property type="component" value="Unassembled WGS sequence"/>
</dbReference>
<dbReference type="GO" id="GO:0006412">
    <property type="term" value="P:translation"/>
    <property type="evidence" value="ECO:0007669"/>
    <property type="project" value="InterPro"/>
</dbReference>
<dbReference type="FunFam" id="1.10.1900.20:FF:000001">
    <property type="entry name" value="50S ribosomal protein L20"/>
    <property type="match status" value="1"/>
</dbReference>
<name>A0A1F6B0G3_9BACT</name>
<evidence type="ECO:0000256" key="7">
    <source>
        <dbReference type="HAMAP-Rule" id="MF_00382"/>
    </source>
</evidence>
<dbReference type="SUPFAM" id="SSF74731">
    <property type="entry name" value="Ribosomal protein L20"/>
    <property type="match status" value="1"/>
</dbReference>
<dbReference type="GO" id="GO:0003735">
    <property type="term" value="F:structural constituent of ribosome"/>
    <property type="evidence" value="ECO:0007669"/>
    <property type="project" value="InterPro"/>
</dbReference>
<comment type="caution">
    <text evidence="9">The sequence shown here is derived from an EMBL/GenBank/DDBJ whole genome shotgun (WGS) entry which is preliminary data.</text>
</comment>
<dbReference type="GO" id="GO:1990904">
    <property type="term" value="C:ribonucleoprotein complex"/>
    <property type="evidence" value="ECO:0007669"/>
    <property type="project" value="UniProtKB-KW"/>
</dbReference>
<dbReference type="GO" id="GO:0005840">
    <property type="term" value="C:ribosome"/>
    <property type="evidence" value="ECO:0007669"/>
    <property type="project" value="UniProtKB-KW"/>
</dbReference>
<keyword evidence="5 7" id="KW-0687">Ribonucleoprotein</keyword>
<keyword evidence="2 7" id="KW-0699">rRNA-binding</keyword>
<dbReference type="GO" id="GO:0000027">
    <property type="term" value="P:ribosomal large subunit assembly"/>
    <property type="evidence" value="ECO:0007669"/>
    <property type="project" value="UniProtKB-UniRule"/>
</dbReference>
<organism evidence="9 10">
    <name type="scientific">Candidatus Gottesmanbacteria bacterium RIFCSPLOWO2_01_FULL_46_9</name>
    <dbReference type="NCBI Taxonomy" id="1798394"/>
    <lineage>
        <taxon>Bacteria</taxon>
        <taxon>Candidatus Gottesmaniibacteriota</taxon>
    </lineage>
</organism>
<dbReference type="Pfam" id="PF00453">
    <property type="entry name" value="Ribosomal_L20"/>
    <property type="match status" value="1"/>
</dbReference>
<dbReference type="InterPro" id="IPR005813">
    <property type="entry name" value="Ribosomal_bL20"/>
</dbReference>
<dbReference type="InterPro" id="IPR035566">
    <property type="entry name" value="Ribosomal_protein_bL20_C"/>
</dbReference>
<evidence type="ECO:0000313" key="10">
    <source>
        <dbReference type="Proteomes" id="UP000176450"/>
    </source>
</evidence>
<sequence>MRVKRGVPSHAKHKKLFGANKGYRMTKHRLVRVARQAYLHAGEHAFAGRKLKKRSFRQMWISRISENVKQNGLPYSAFVSKLKASNIEVDRKILANLITDHPDAFAAILEKVKTVN</sequence>